<organism evidence="1 2">
    <name type="scientific">Candidatus Rothia avistercoris</name>
    <dbReference type="NCBI Taxonomy" id="2840479"/>
    <lineage>
        <taxon>Bacteria</taxon>
        <taxon>Bacillati</taxon>
        <taxon>Actinomycetota</taxon>
        <taxon>Actinomycetes</taxon>
        <taxon>Micrococcales</taxon>
        <taxon>Micrococcaceae</taxon>
        <taxon>Rothia</taxon>
    </lineage>
</organism>
<name>A0A9D2UEW0_9MICC</name>
<proteinExistence type="predicted"/>
<protein>
    <submittedName>
        <fullName evidence="1">Uncharacterized protein</fullName>
    </submittedName>
</protein>
<sequence>MNFFSVNRERLLFSVTGSLVAPQIVVDEMRRKAQRDARFDAMAGVIAKIQGTRLFNVLSDDPTAELNRAVERIAGVPLGSGHLPMKNLGKVMVIAHAVVRAEAGQTVVVIIDDGDGRHRARLEQARLMRMQMNGVACGRIELLSTVDILRRAFELQVVNDKAELKELYQRMRGLDDGLEPFENTVLNAL</sequence>
<reference evidence="1" key="1">
    <citation type="journal article" date="2021" name="PeerJ">
        <title>Extensive microbial diversity within the chicken gut microbiome revealed by metagenomics and culture.</title>
        <authorList>
            <person name="Gilroy R."/>
            <person name="Ravi A."/>
            <person name="Getino M."/>
            <person name="Pursley I."/>
            <person name="Horton D.L."/>
            <person name="Alikhan N.F."/>
            <person name="Baker D."/>
            <person name="Gharbi K."/>
            <person name="Hall N."/>
            <person name="Watson M."/>
            <person name="Adriaenssens E.M."/>
            <person name="Foster-Nyarko E."/>
            <person name="Jarju S."/>
            <person name="Secka A."/>
            <person name="Antonio M."/>
            <person name="Oren A."/>
            <person name="Chaudhuri R.R."/>
            <person name="La Ragione R."/>
            <person name="Hildebrand F."/>
            <person name="Pallen M.J."/>
        </authorList>
    </citation>
    <scope>NUCLEOTIDE SEQUENCE</scope>
    <source>
        <strain evidence="1">ChiHjej10B9-4811</strain>
    </source>
</reference>
<dbReference type="Proteomes" id="UP000823908">
    <property type="component" value="Unassembled WGS sequence"/>
</dbReference>
<comment type="caution">
    <text evidence="1">The sequence shown here is derived from an EMBL/GenBank/DDBJ whole genome shotgun (WGS) entry which is preliminary data.</text>
</comment>
<evidence type="ECO:0000313" key="1">
    <source>
        <dbReference type="EMBL" id="HJD51136.1"/>
    </source>
</evidence>
<dbReference type="EMBL" id="DWUS01000106">
    <property type="protein sequence ID" value="HJD51136.1"/>
    <property type="molecule type" value="Genomic_DNA"/>
</dbReference>
<evidence type="ECO:0000313" key="2">
    <source>
        <dbReference type="Proteomes" id="UP000823908"/>
    </source>
</evidence>
<reference evidence="1" key="2">
    <citation type="submission" date="2021-04" db="EMBL/GenBank/DDBJ databases">
        <authorList>
            <person name="Gilroy R."/>
        </authorList>
    </citation>
    <scope>NUCLEOTIDE SEQUENCE</scope>
    <source>
        <strain evidence="1">ChiHjej10B9-4811</strain>
    </source>
</reference>
<dbReference type="AlphaFoldDB" id="A0A9D2UEW0"/>
<accession>A0A9D2UEW0</accession>
<gene>
    <name evidence="1" type="ORF">H9908_04650</name>
</gene>